<organism evidence="1 2">
    <name type="scientific">Kribbella ginsengisoli</name>
    <dbReference type="NCBI Taxonomy" id="363865"/>
    <lineage>
        <taxon>Bacteria</taxon>
        <taxon>Bacillati</taxon>
        <taxon>Actinomycetota</taxon>
        <taxon>Actinomycetes</taxon>
        <taxon>Propionibacteriales</taxon>
        <taxon>Kribbellaceae</taxon>
        <taxon>Kribbella</taxon>
    </lineage>
</organism>
<protein>
    <recommendedName>
        <fullName evidence="3">Isochorismatase family protein</fullName>
    </recommendedName>
</protein>
<dbReference type="EMBL" id="BAABAA010000001">
    <property type="protein sequence ID" value="GAA3539552.1"/>
    <property type="molecule type" value="Genomic_DNA"/>
</dbReference>
<name>A0ABP6VQ97_9ACTN</name>
<gene>
    <name evidence="1" type="ORF">GCM10022235_03780</name>
</gene>
<keyword evidence="2" id="KW-1185">Reference proteome</keyword>
<sequence length="83" mass="8579">MGEGVEVGRCVGGELQDPSEGVQDLVRGVQIATLFQAHVVVAADTGQEGQFFAAEALDSASSAWGQAHVFGLDLFASCPEVLT</sequence>
<evidence type="ECO:0000313" key="2">
    <source>
        <dbReference type="Proteomes" id="UP001501222"/>
    </source>
</evidence>
<dbReference type="Proteomes" id="UP001501222">
    <property type="component" value="Unassembled WGS sequence"/>
</dbReference>
<proteinExistence type="predicted"/>
<reference evidence="2" key="1">
    <citation type="journal article" date="2019" name="Int. J. Syst. Evol. Microbiol.">
        <title>The Global Catalogue of Microorganisms (GCM) 10K type strain sequencing project: providing services to taxonomists for standard genome sequencing and annotation.</title>
        <authorList>
            <consortium name="The Broad Institute Genomics Platform"/>
            <consortium name="The Broad Institute Genome Sequencing Center for Infectious Disease"/>
            <person name="Wu L."/>
            <person name="Ma J."/>
        </authorList>
    </citation>
    <scope>NUCLEOTIDE SEQUENCE [LARGE SCALE GENOMIC DNA]</scope>
    <source>
        <strain evidence="2">JCM 16928</strain>
    </source>
</reference>
<evidence type="ECO:0000313" key="1">
    <source>
        <dbReference type="EMBL" id="GAA3539552.1"/>
    </source>
</evidence>
<comment type="caution">
    <text evidence="1">The sequence shown here is derived from an EMBL/GenBank/DDBJ whole genome shotgun (WGS) entry which is preliminary data.</text>
</comment>
<evidence type="ECO:0008006" key="3">
    <source>
        <dbReference type="Google" id="ProtNLM"/>
    </source>
</evidence>
<accession>A0ABP6VQ97</accession>